<dbReference type="Proteomes" id="UP000295764">
    <property type="component" value="Unassembled WGS sequence"/>
</dbReference>
<evidence type="ECO:0000256" key="1">
    <source>
        <dbReference type="ARBA" id="ARBA00022801"/>
    </source>
</evidence>
<dbReference type="PANTHER" id="PTHR43540">
    <property type="entry name" value="PEROXYUREIDOACRYLATE/UREIDOACRYLATE AMIDOHYDROLASE-RELATED"/>
    <property type="match status" value="1"/>
</dbReference>
<sequence>MTTALLVIDVQAGVVRPCIDGQQVVDRIDGLVERARAEEAPVVWVQDEQDFAVGSDDWQLAAPLVRHDAEPLIRKTYRDAFADTDLHLVLADLGVSRLVVTGAQTDYCVRTTAQRAAAEGFDVTLVEDAHTTTDAEWGGTVITAADVIAHTNMYWSGLRYPGRRFDVAPAAAVPLTA</sequence>
<dbReference type="EMBL" id="SNVW01000001">
    <property type="protein sequence ID" value="TDN46157.1"/>
    <property type="molecule type" value="Genomic_DNA"/>
</dbReference>
<dbReference type="Pfam" id="PF00857">
    <property type="entry name" value="Isochorismatase"/>
    <property type="match status" value="1"/>
</dbReference>
<evidence type="ECO:0000313" key="3">
    <source>
        <dbReference type="EMBL" id="TDN46157.1"/>
    </source>
</evidence>
<name>A0A4R6DMS5_9MICO</name>
<dbReference type="InterPro" id="IPR036380">
    <property type="entry name" value="Isochorismatase-like_sf"/>
</dbReference>
<dbReference type="SUPFAM" id="SSF52499">
    <property type="entry name" value="Isochorismatase-like hydrolases"/>
    <property type="match status" value="1"/>
</dbReference>
<comment type="caution">
    <text evidence="3">The sequence shown here is derived from an EMBL/GenBank/DDBJ whole genome shotgun (WGS) entry which is preliminary data.</text>
</comment>
<proteinExistence type="predicted"/>
<evidence type="ECO:0000259" key="2">
    <source>
        <dbReference type="Pfam" id="PF00857"/>
    </source>
</evidence>
<feature type="domain" description="Isochorismatase-like" evidence="2">
    <location>
        <begin position="3"/>
        <end position="137"/>
    </location>
</feature>
<dbReference type="CDD" id="cd01014">
    <property type="entry name" value="nicotinamidase_related"/>
    <property type="match status" value="1"/>
</dbReference>
<protein>
    <submittedName>
        <fullName evidence="3">Nicotinamidase-related amidase</fullName>
    </submittedName>
</protein>
<dbReference type="InterPro" id="IPR050272">
    <property type="entry name" value="Isochorismatase-like_hydrls"/>
</dbReference>
<dbReference type="GO" id="GO:0016787">
    <property type="term" value="F:hydrolase activity"/>
    <property type="evidence" value="ECO:0007669"/>
    <property type="project" value="UniProtKB-KW"/>
</dbReference>
<keyword evidence="1" id="KW-0378">Hydrolase</keyword>
<accession>A0A4R6DMS5</accession>
<organism evidence="3 4">
    <name type="scientific">Curtobacterium flaccumfaciens</name>
    <dbReference type="NCBI Taxonomy" id="2035"/>
    <lineage>
        <taxon>Bacteria</taxon>
        <taxon>Bacillati</taxon>
        <taxon>Actinomycetota</taxon>
        <taxon>Actinomycetes</taxon>
        <taxon>Micrococcales</taxon>
        <taxon>Microbacteriaceae</taxon>
        <taxon>Curtobacterium</taxon>
    </lineage>
</organism>
<dbReference type="RefSeq" id="WP_133518097.1">
    <property type="nucleotide sequence ID" value="NZ_SNVW01000001.1"/>
</dbReference>
<gene>
    <name evidence="3" type="ORF">EDF64_10112</name>
</gene>
<reference evidence="3 4" key="1">
    <citation type="submission" date="2019-03" db="EMBL/GenBank/DDBJ databases">
        <title>Genomic analyses of the natural microbiome of Caenorhabditis elegans.</title>
        <authorList>
            <person name="Samuel B."/>
        </authorList>
    </citation>
    <scope>NUCLEOTIDE SEQUENCE [LARGE SCALE GENOMIC DNA]</scope>
    <source>
        <strain evidence="3 4">JUb65</strain>
    </source>
</reference>
<dbReference type="InterPro" id="IPR000868">
    <property type="entry name" value="Isochorismatase-like_dom"/>
</dbReference>
<dbReference type="Gene3D" id="3.40.50.850">
    <property type="entry name" value="Isochorismatase-like"/>
    <property type="match status" value="1"/>
</dbReference>
<dbReference type="AlphaFoldDB" id="A0A4R6DMS5"/>
<evidence type="ECO:0000313" key="4">
    <source>
        <dbReference type="Proteomes" id="UP000295764"/>
    </source>
</evidence>
<dbReference type="PANTHER" id="PTHR43540:SF14">
    <property type="entry name" value="ISOCHORISMATASE"/>
    <property type="match status" value="1"/>
</dbReference>
<dbReference type="OrthoDB" id="3174612at2"/>